<protein>
    <submittedName>
        <fullName evidence="2">Uncharacterized protein</fullName>
    </submittedName>
</protein>
<evidence type="ECO:0000313" key="3">
    <source>
        <dbReference type="Proteomes" id="UP001254813"/>
    </source>
</evidence>
<evidence type="ECO:0000256" key="1">
    <source>
        <dbReference type="SAM" id="Phobius"/>
    </source>
</evidence>
<dbReference type="RefSeq" id="WP_310928005.1">
    <property type="nucleotide sequence ID" value="NZ_JAMQOQ010000002.1"/>
</dbReference>
<proteinExistence type="predicted"/>
<keyword evidence="1" id="KW-1133">Transmembrane helix</keyword>
<organism evidence="2 3">
    <name type="scientific">Halogeometricum luteum</name>
    <dbReference type="NCBI Taxonomy" id="2950537"/>
    <lineage>
        <taxon>Archaea</taxon>
        <taxon>Methanobacteriati</taxon>
        <taxon>Methanobacteriota</taxon>
        <taxon>Stenosarchaea group</taxon>
        <taxon>Halobacteria</taxon>
        <taxon>Halobacteriales</taxon>
        <taxon>Haloferacaceae</taxon>
        <taxon>Halogeometricum</taxon>
    </lineage>
</organism>
<feature type="transmembrane region" description="Helical" evidence="1">
    <location>
        <begin position="45"/>
        <end position="67"/>
    </location>
</feature>
<name>A0ABU2G045_9EURY</name>
<evidence type="ECO:0000313" key="2">
    <source>
        <dbReference type="EMBL" id="MDS0294160.1"/>
    </source>
</evidence>
<sequence>MSLAGAPAVRRNAAVGAACATALLAATELVVPALLDGAAESTARYALALLAFSLWMTWFVLTGVAVLSDGESAE</sequence>
<keyword evidence="1" id="KW-0472">Membrane</keyword>
<gene>
    <name evidence="2" type="ORF">NDI79_08250</name>
</gene>
<reference evidence="2 3" key="1">
    <citation type="submission" date="2022-06" db="EMBL/GenBank/DDBJ databases">
        <title>Halogeometricum sp. a new haloarchaeum isolate from saline soil.</title>
        <authorList>
            <person name="Strakova D."/>
            <person name="Galisteo C."/>
            <person name="Sanchez-Porro C."/>
            <person name="Ventosa A."/>
        </authorList>
    </citation>
    <scope>NUCLEOTIDE SEQUENCE [LARGE SCALE GENOMIC DNA]</scope>
    <source>
        <strain evidence="3">S3BR25-2</strain>
    </source>
</reference>
<dbReference type="Proteomes" id="UP001254813">
    <property type="component" value="Unassembled WGS sequence"/>
</dbReference>
<dbReference type="EMBL" id="JAMQOQ010000002">
    <property type="protein sequence ID" value="MDS0294160.1"/>
    <property type="molecule type" value="Genomic_DNA"/>
</dbReference>
<keyword evidence="3" id="KW-1185">Reference proteome</keyword>
<comment type="caution">
    <text evidence="2">The sequence shown here is derived from an EMBL/GenBank/DDBJ whole genome shotgun (WGS) entry which is preliminary data.</text>
</comment>
<keyword evidence="1" id="KW-0812">Transmembrane</keyword>
<accession>A0ABU2G045</accession>